<reference evidence="2" key="1">
    <citation type="submission" date="2025-05" db="UniProtKB">
        <authorList>
            <consortium name="Ensembl"/>
        </authorList>
    </citation>
    <scope>IDENTIFICATION</scope>
</reference>
<keyword evidence="3" id="KW-1185">Reference proteome</keyword>
<dbReference type="Gene3D" id="2.60.200.20">
    <property type="match status" value="1"/>
</dbReference>
<evidence type="ECO:0000313" key="2">
    <source>
        <dbReference type="Ensembl" id="ENSEBUP00000025322.1"/>
    </source>
</evidence>
<dbReference type="SMART" id="SM00240">
    <property type="entry name" value="FHA"/>
    <property type="match status" value="1"/>
</dbReference>
<dbReference type="AlphaFoldDB" id="A0A8C4R4U1"/>
<dbReference type="PANTHER" id="PTHR15715:SF37">
    <property type="entry name" value="LD47843P"/>
    <property type="match status" value="1"/>
</dbReference>
<dbReference type="SUPFAM" id="SSF49879">
    <property type="entry name" value="SMAD/FHA domain"/>
    <property type="match status" value="1"/>
</dbReference>
<dbReference type="PROSITE" id="PS50006">
    <property type="entry name" value="FHA_DOMAIN"/>
    <property type="match status" value="1"/>
</dbReference>
<organism evidence="2 3">
    <name type="scientific">Eptatretus burgeri</name>
    <name type="common">Inshore hagfish</name>
    <dbReference type="NCBI Taxonomy" id="7764"/>
    <lineage>
        <taxon>Eukaryota</taxon>
        <taxon>Metazoa</taxon>
        <taxon>Chordata</taxon>
        <taxon>Craniata</taxon>
        <taxon>Vertebrata</taxon>
        <taxon>Cyclostomata</taxon>
        <taxon>Myxini</taxon>
        <taxon>Myxiniformes</taxon>
        <taxon>Myxinidae</taxon>
        <taxon>Eptatretinae</taxon>
        <taxon>Eptatretus</taxon>
    </lineage>
</organism>
<feature type="domain" description="FHA" evidence="1">
    <location>
        <begin position="29"/>
        <end position="84"/>
    </location>
</feature>
<dbReference type="PANTHER" id="PTHR15715">
    <property type="entry name" value="CENTROSOMAL PROTEIN OF 170 KDA"/>
    <property type="match status" value="1"/>
</dbReference>
<dbReference type="CDD" id="cd22679">
    <property type="entry name" value="FHA_SLMAP"/>
    <property type="match status" value="1"/>
</dbReference>
<name>A0A8C4R4U1_EPTBU</name>
<dbReference type="Pfam" id="PF00498">
    <property type="entry name" value="FHA"/>
    <property type="match status" value="1"/>
</dbReference>
<dbReference type="GeneTree" id="ENSGT00940000168655"/>
<dbReference type="Ensembl" id="ENSEBUT00000025888.1">
    <property type="protein sequence ID" value="ENSEBUP00000025312.1"/>
    <property type="gene ID" value="ENSEBUG00000015612.1"/>
</dbReference>
<dbReference type="Proteomes" id="UP000694388">
    <property type="component" value="Unplaced"/>
</dbReference>
<proteinExistence type="predicted"/>
<accession>A0A8C4R4U1</accession>
<dbReference type="InterPro" id="IPR008984">
    <property type="entry name" value="SMAD_FHA_dom_sf"/>
</dbReference>
<protein>
    <recommendedName>
        <fullName evidence="1">FHA domain-containing protein</fullName>
    </recommendedName>
</protein>
<evidence type="ECO:0000259" key="1">
    <source>
        <dbReference type="PROSITE" id="PS50006"/>
    </source>
</evidence>
<dbReference type="Ensembl" id="ENSEBUT00000025898.1">
    <property type="protein sequence ID" value="ENSEBUP00000025322.1"/>
    <property type="gene ID" value="ENSEBUG00000015612.1"/>
</dbReference>
<dbReference type="InterPro" id="IPR000253">
    <property type="entry name" value="FHA_dom"/>
</dbReference>
<dbReference type="InterPro" id="IPR051176">
    <property type="entry name" value="Cent_Immune-Sig_Mod"/>
</dbReference>
<evidence type="ECO:0000313" key="3">
    <source>
        <dbReference type="Proteomes" id="UP000694388"/>
    </source>
</evidence>
<sequence length="211" mass="24012">MPQTEAVLSCSPASQPFEERVLVLGVEGVSVGRAAGKSRPGPDNGTFDCKVLSRYHSRIWHRGEKFFLQDTRSSNGTYVNGRRLSKSGEESYPYEIFSGDVLQFGIDITENSRHVTYSCIIATVRLFLPNGVEFKQRPRNCTSNEHQNKILLPNQMLYTQEIYQLSHYLQEALYREQLLEKKLSSLQNLLSSTREASEESWQVVVLHCTSC</sequence>